<accession>A0A917NQS2</accession>
<organism evidence="3 4">
    <name type="scientific">Neoroseomonas lacus</name>
    <dbReference type="NCBI Taxonomy" id="287609"/>
    <lineage>
        <taxon>Bacteria</taxon>
        <taxon>Pseudomonadati</taxon>
        <taxon>Pseudomonadota</taxon>
        <taxon>Alphaproteobacteria</taxon>
        <taxon>Acetobacterales</taxon>
        <taxon>Acetobacteraceae</taxon>
        <taxon>Neoroseomonas</taxon>
    </lineage>
</organism>
<dbReference type="Proteomes" id="UP000661507">
    <property type="component" value="Unassembled WGS sequence"/>
</dbReference>
<sequence length="233" mass="24527">MAAFSRFVALGAVLLGLPGCATVAMNAAMRAAHPEPAWNGEVALASEPPGAQCAVHRGENVVAEPQAVPATVQLTRSHAVLEVRCQAEGYLETAVLMRPQDDPAVFRMAPNGIIGATATIISLASARTMRYPGQVTVAMVPAVFPDEETRTRFFEARRGAIIASRAAQIALADERCAAQPDSTCDPAGMVMHQEQDDDLARLDRLRRQAQVASTATASTPSGSLQVAAVGRPE</sequence>
<protein>
    <recommendedName>
        <fullName evidence="5">Lipoprotein</fullName>
    </recommendedName>
</protein>
<gene>
    <name evidence="3" type="ORF">GCM10011320_28270</name>
</gene>
<reference evidence="3" key="2">
    <citation type="submission" date="2020-09" db="EMBL/GenBank/DDBJ databases">
        <authorList>
            <person name="Sun Q."/>
            <person name="Zhou Y."/>
        </authorList>
    </citation>
    <scope>NUCLEOTIDE SEQUENCE</scope>
    <source>
        <strain evidence="3">CGMCC 1.3617</strain>
    </source>
</reference>
<reference evidence="3" key="1">
    <citation type="journal article" date="2014" name="Int. J. Syst. Evol. Microbiol.">
        <title>Complete genome sequence of Corynebacterium casei LMG S-19264T (=DSM 44701T), isolated from a smear-ripened cheese.</title>
        <authorList>
            <consortium name="US DOE Joint Genome Institute (JGI-PGF)"/>
            <person name="Walter F."/>
            <person name="Albersmeier A."/>
            <person name="Kalinowski J."/>
            <person name="Ruckert C."/>
        </authorList>
    </citation>
    <scope>NUCLEOTIDE SEQUENCE</scope>
    <source>
        <strain evidence="3">CGMCC 1.3617</strain>
    </source>
</reference>
<evidence type="ECO:0000256" key="2">
    <source>
        <dbReference type="SAM" id="SignalP"/>
    </source>
</evidence>
<proteinExistence type="predicted"/>
<evidence type="ECO:0000313" key="3">
    <source>
        <dbReference type="EMBL" id="GGJ19252.1"/>
    </source>
</evidence>
<name>A0A917NQS2_9PROT</name>
<dbReference type="RefSeq" id="WP_188967694.1">
    <property type="nucleotide sequence ID" value="NZ_BMKW01000006.1"/>
</dbReference>
<feature type="region of interest" description="Disordered" evidence="1">
    <location>
        <begin position="210"/>
        <end position="233"/>
    </location>
</feature>
<keyword evidence="4" id="KW-1185">Reference proteome</keyword>
<evidence type="ECO:0008006" key="5">
    <source>
        <dbReference type="Google" id="ProtNLM"/>
    </source>
</evidence>
<dbReference type="EMBL" id="BMKW01000006">
    <property type="protein sequence ID" value="GGJ19252.1"/>
    <property type="molecule type" value="Genomic_DNA"/>
</dbReference>
<keyword evidence="2" id="KW-0732">Signal</keyword>
<dbReference type="AlphaFoldDB" id="A0A917NQS2"/>
<feature type="compositionally biased region" description="Low complexity" evidence="1">
    <location>
        <begin position="210"/>
        <end position="221"/>
    </location>
</feature>
<evidence type="ECO:0000256" key="1">
    <source>
        <dbReference type="SAM" id="MobiDB-lite"/>
    </source>
</evidence>
<feature type="signal peptide" evidence="2">
    <location>
        <begin position="1"/>
        <end position="23"/>
    </location>
</feature>
<evidence type="ECO:0000313" key="4">
    <source>
        <dbReference type="Proteomes" id="UP000661507"/>
    </source>
</evidence>
<feature type="chain" id="PRO_5036972576" description="Lipoprotein" evidence="2">
    <location>
        <begin position="24"/>
        <end position="233"/>
    </location>
</feature>
<comment type="caution">
    <text evidence="3">The sequence shown here is derived from an EMBL/GenBank/DDBJ whole genome shotgun (WGS) entry which is preliminary data.</text>
</comment>